<dbReference type="SUPFAM" id="SSF51110">
    <property type="entry name" value="alpha-D-mannose-specific plant lectins"/>
    <property type="match status" value="1"/>
</dbReference>
<dbReference type="InterPro" id="IPR036426">
    <property type="entry name" value="Bulb-type_lectin_dom_sf"/>
</dbReference>
<dbReference type="RefSeq" id="WP_171082304.1">
    <property type="nucleotide sequence ID" value="NZ_BNBU01000009.1"/>
</dbReference>
<dbReference type="Proteomes" id="UP000587462">
    <property type="component" value="Unassembled WGS sequence"/>
</dbReference>
<keyword evidence="4" id="KW-1185">Reference proteome</keyword>
<sequence length="174" mass="18589">MSTTRTRRPSIVRRLTGLAASAVLATVGLLATGGTAHAAYDPGAATIWNDEPLYAADWHVDNGPARLIMQRDGNLVVYVNGNVHWTANTQGCGAKAVMQTDGNLVVYGQNGSTVCWESHTAQNQLGTHYGVMKLRLNNNGTLTIYGAPDICRNAESTAPYSLDAPLCATIVRQF</sequence>
<feature type="signal peptide" evidence="1">
    <location>
        <begin position="1"/>
        <end position="38"/>
    </location>
</feature>
<reference evidence="3 4" key="1">
    <citation type="submission" date="2020-04" db="EMBL/GenBank/DDBJ databases">
        <title>Draft Genome Sequence of Streptomyces morookaense DSM 40503, an 8-azaguanine-producing strain.</title>
        <authorList>
            <person name="Qi J."/>
            <person name="Gao J.-M."/>
        </authorList>
    </citation>
    <scope>NUCLEOTIDE SEQUENCE [LARGE SCALE GENOMIC DNA]</scope>
    <source>
        <strain evidence="3 4">DSM 40503</strain>
    </source>
</reference>
<dbReference type="EMBL" id="JABBXF010000035">
    <property type="protein sequence ID" value="NVK79365.1"/>
    <property type="molecule type" value="Genomic_DNA"/>
</dbReference>
<protein>
    <recommendedName>
        <fullName evidence="2">Bulb-type lectin domain-containing protein</fullName>
    </recommendedName>
</protein>
<dbReference type="InterPro" id="IPR001480">
    <property type="entry name" value="Bulb-type_lectin_dom"/>
</dbReference>
<name>A0A7Y7E7W0_STRMO</name>
<organism evidence="3 4">
    <name type="scientific">Streptomyces morookaense</name>
    <name type="common">Streptoverticillium morookaense</name>
    <dbReference type="NCBI Taxonomy" id="1970"/>
    <lineage>
        <taxon>Bacteria</taxon>
        <taxon>Bacillati</taxon>
        <taxon>Actinomycetota</taxon>
        <taxon>Actinomycetes</taxon>
        <taxon>Kitasatosporales</taxon>
        <taxon>Streptomycetaceae</taxon>
        <taxon>Streptomyces</taxon>
    </lineage>
</organism>
<accession>A0A7Y7E7W0</accession>
<gene>
    <name evidence="3" type="ORF">HG542_17060</name>
</gene>
<dbReference type="PROSITE" id="PS50927">
    <property type="entry name" value="BULB_LECTIN"/>
    <property type="match status" value="1"/>
</dbReference>
<feature type="domain" description="Bulb-type lectin" evidence="2">
    <location>
        <begin position="44"/>
        <end position="157"/>
    </location>
</feature>
<comment type="caution">
    <text evidence="3">The sequence shown here is derived from an EMBL/GenBank/DDBJ whole genome shotgun (WGS) entry which is preliminary data.</text>
</comment>
<evidence type="ECO:0000259" key="2">
    <source>
        <dbReference type="PROSITE" id="PS50927"/>
    </source>
</evidence>
<evidence type="ECO:0000313" key="4">
    <source>
        <dbReference type="Proteomes" id="UP000587462"/>
    </source>
</evidence>
<dbReference type="SMART" id="SM00108">
    <property type="entry name" value="B_lectin"/>
    <property type="match status" value="1"/>
</dbReference>
<feature type="chain" id="PRO_5031081097" description="Bulb-type lectin domain-containing protein" evidence="1">
    <location>
        <begin position="39"/>
        <end position="174"/>
    </location>
</feature>
<proteinExistence type="predicted"/>
<dbReference type="AlphaFoldDB" id="A0A7Y7E7W0"/>
<dbReference type="Gene3D" id="2.90.10.30">
    <property type="match status" value="1"/>
</dbReference>
<evidence type="ECO:0000256" key="1">
    <source>
        <dbReference type="SAM" id="SignalP"/>
    </source>
</evidence>
<evidence type="ECO:0000313" key="3">
    <source>
        <dbReference type="EMBL" id="NVK79365.1"/>
    </source>
</evidence>
<keyword evidence="1" id="KW-0732">Signal</keyword>